<evidence type="ECO:0000256" key="7">
    <source>
        <dbReference type="ARBA" id="ARBA00023002"/>
    </source>
</evidence>
<comment type="pathway">
    <text evidence="2">tRNA modification; wybutosine-tRNA(Phe) biosynthesis.</text>
</comment>
<keyword evidence="7" id="KW-0560">Oxidoreductase</keyword>
<evidence type="ECO:0000256" key="11">
    <source>
        <dbReference type="ARBA" id="ARBA00060814"/>
    </source>
</evidence>
<keyword evidence="17" id="KW-1185">Reference proteome</keyword>
<dbReference type="SMART" id="SM00558">
    <property type="entry name" value="JmjC"/>
    <property type="match status" value="1"/>
</dbReference>
<dbReference type="GO" id="GO:0046872">
    <property type="term" value="F:metal ion binding"/>
    <property type="evidence" value="ECO:0007669"/>
    <property type="project" value="UniProtKB-KW"/>
</dbReference>
<sequence length="345" mass="40118">MEKQVKMKVPVLTGVDKEVFRRDIYPMRRPVVLRDVGLGPCLDKWTLEYLTQKGGNCEVKVHVSTVPQMDFLHKNFVYRTLPFDKFIQRAAEKKHSDFFLCQDESYYLRSLGEDVRKEPADLRKQFPELAEDFHIPEFFESDQLFSSVFRISSCGLQLWTHYDVMDNLLAQVTGKKRVVLYSPEDALHLYLSGDKSEVLDIDSPDLERFPEFVKACRYECVLEPGDLLFIPALWFHNTLALQFGVGVNIFWRHLPAERLRGRWRRAQCKVGHFNVGSHWWTDKMGRGVMLPCHSQGVDAVVRLAFILSSRLERWLLFDSSSSILSSADRNCHQGKTKKNQKTIIK</sequence>
<comment type="catalytic activity">
    <reaction evidence="9">
        <text>7-[(3S)-3-amino-3-carboxypropyl]wyosine(37) in tRNA(Phe) + 2-oxoglutarate + O2 = 7-(2-hydroxy-3-amino-3-carboxypropyl)wyosine(37) in tRNA(Phe) + succinate + CO2</text>
        <dbReference type="Rhea" id="RHEA:37899"/>
        <dbReference type="Rhea" id="RHEA-COMP:10379"/>
        <dbReference type="Rhea" id="RHEA-COMP:11848"/>
        <dbReference type="ChEBI" id="CHEBI:15379"/>
        <dbReference type="ChEBI" id="CHEBI:16526"/>
        <dbReference type="ChEBI" id="CHEBI:16810"/>
        <dbReference type="ChEBI" id="CHEBI:30031"/>
        <dbReference type="ChEBI" id="CHEBI:73543"/>
        <dbReference type="ChEBI" id="CHEBI:73603"/>
        <dbReference type="EC" id="1.14.11.42"/>
    </reaction>
    <physiologicalReaction direction="left-to-right" evidence="9">
        <dbReference type="Rhea" id="RHEA:37900"/>
    </physiologicalReaction>
</comment>
<dbReference type="PROSITE" id="PS51184">
    <property type="entry name" value="JMJC"/>
    <property type="match status" value="1"/>
</dbReference>
<comment type="similarity">
    <text evidence="11">Belongs to the TYW5 family.</text>
</comment>
<evidence type="ECO:0000256" key="5">
    <source>
        <dbReference type="ARBA" id="ARBA00022723"/>
    </source>
</evidence>
<gene>
    <name evidence="16" type="primary">TYW5</name>
</gene>
<dbReference type="AlphaFoldDB" id="A0A6Q2Z161"/>
<dbReference type="GO" id="GO:0102524">
    <property type="term" value="F:tRNA(Phe) (7-(3-amino-3-carboxypropyl)wyosine37-C2)-hydroxylase activity"/>
    <property type="evidence" value="ECO:0007669"/>
    <property type="project" value="UniProtKB-EC"/>
</dbReference>
<feature type="domain" description="JmjC" evidence="15">
    <location>
        <begin position="124"/>
        <end position="268"/>
    </location>
</feature>
<dbReference type="Ensembl" id="ENSELUT00000047087.2">
    <property type="protein sequence ID" value="ENSELUP00000071568.2"/>
    <property type="gene ID" value="ENSELUG00000009389.3"/>
</dbReference>
<evidence type="ECO:0000256" key="3">
    <source>
        <dbReference type="ARBA" id="ARBA00011738"/>
    </source>
</evidence>
<dbReference type="Gene3D" id="2.60.120.650">
    <property type="entry name" value="Cupin"/>
    <property type="match status" value="1"/>
</dbReference>
<dbReference type="PANTHER" id="PTHR12461">
    <property type="entry name" value="HYPOXIA-INDUCIBLE FACTOR 1 ALPHA INHIBITOR-RELATED"/>
    <property type="match status" value="1"/>
</dbReference>
<dbReference type="GO" id="GO:0000049">
    <property type="term" value="F:tRNA binding"/>
    <property type="evidence" value="ECO:0007669"/>
    <property type="project" value="TreeGrafter"/>
</dbReference>
<reference evidence="17" key="1">
    <citation type="journal article" date="2014" name="PLoS ONE">
        <title>The genome and linkage map of the northern pike (Esox lucius): conserved synteny revealed between the salmonid sister group and the Neoteleostei.</title>
        <authorList>
            <person name="Rondeau E.B."/>
            <person name="Minkley D.R."/>
            <person name="Leong J.S."/>
            <person name="Messmer A.M."/>
            <person name="Jantzen J.R."/>
            <person name="von Schalburg K.R."/>
            <person name="Lemon C."/>
            <person name="Bird N.H."/>
            <person name="Koop B.F."/>
        </authorList>
    </citation>
    <scope>NUCLEOTIDE SEQUENCE</scope>
</reference>
<dbReference type="EC" id="1.14.11.42" evidence="12"/>
<evidence type="ECO:0000256" key="9">
    <source>
        <dbReference type="ARBA" id="ARBA00052052"/>
    </source>
</evidence>
<evidence type="ECO:0000256" key="8">
    <source>
        <dbReference type="ARBA" id="ARBA00023004"/>
    </source>
</evidence>
<evidence type="ECO:0000313" key="16">
    <source>
        <dbReference type="Ensembl" id="ENSELUP00000071568.2"/>
    </source>
</evidence>
<keyword evidence="8" id="KW-0408">Iron</keyword>
<evidence type="ECO:0000259" key="15">
    <source>
        <dbReference type="PROSITE" id="PS51184"/>
    </source>
</evidence>
<keyword evidence="5" id="KW-0479">Metal-binding</keyword>
<name>A0A6Q2Z161_ESOLU</name>
<dbReference type="Bgee" id="ENSELUG00000009389">
    <property type="expression patterns" value="Expressed in heart and 15 other cell types or tissues"/>
</dbReference>
<dbReference type="InParanoid" id="A0A6Q2Z161"/>
<protein>
    <recommendedName>
        <fullName evidence="13">tRNA wybutosine-synthesizing protein 5</fullName>
        <ecNumber evidence="12">1.14.11.42</ecNumber>
    </recommendedName>
    <alternativeName>
        <fullName evidence="14">tRNA(Phe) (7-(3-amino-3-carboxypropyl)wyosine(37)-C(2))-hydroxylase</fullName>
    </alternativeName>
</protein>
<evidence type="ECO:0000256" key="4">
    <source>
        <dbReference type="ARBA" id="ARBA00022694"/>
    </source>
</evidence>
<reference evidence="16" key="3">
    <citation type="submission" date="2025-08" db="UniProtKB">
        <authorList>
            <consortium name="Ensembl"/>
        </authorList>
    </citation>
    <scope>IDENTIFICATION</scope>
</reference>
<evidence type="ECO:0000256" key="14">
    <source>
        <dbReference type="ARBA" id="ARBA00082992"/>
    </source>
</evidence>
<dbReference type="InterPro" id="IPR003347">
    <property type="entry name" value="JmjC_dom"/>
</dbReference>
<dbReference type="Pfam" id="PF13621">
    <property type="entry name" value="Cupin_8"/>
    <property type="match status" value="1"/>
</dbReference>
<evidence type="ECO:0000256" key="12">
    <source>
        <dbReference type="ARBA" id="ARBA00066716"/>
    </source>
</evidence>
<dbReference type="FunFam" id="2.60.120.650:FF:000022">
    <property type="entry name" value="tRNA wybutosine-synthesizing protein 5"/>
    <property type="match status" value="1"/>
</dbReference>
<accession>A0A6Q2Z161</accession>
<dbReference type="PANTHER" id="PTHR12461:SF104">
    <property type="entry name" value="TRNA WYBUTOSINE-SYNTHESIZING PROTEIN 5"/>
    <property type="match status" value="1"/>
</dbReference>
<evidence type="ECO:0000256" key="13">
    <source>
        <dbReference type="ARBA" id="ARBA00069230"/>
    </source>
</evidence>
<evidence type="ECO:0000256" key="10">
    <source>
        <dbReference type="ARBA" id="ARBA00054171"/>
    </source>
</evidence>
<dbReference type="GO" id="GO:0031591">
    <property type="term" value="P:wybutosine biosynthetic process"/>
    <property type="evidence" value="ECO:0007669"/>
    <property type="project" value="TreeGrafter"/>
</dbReference>
<dbReference type="Proteomes" id="UP000265140">
    <property type="component" value="Chromosome 16"/>
</dbReference>
<evidence type="ECO:0000313" key="17">
    <source>
        <dbReference type="Proteomes" id="UP000265140"/>
    </source>
</evidence>
<organism evidence="16 17">
    <name type="scientific">Esox lucius</name>
    <name type="common">Northern pike</name>
    <dbReference type="NCBI Taxonomy" id="8010"/>
    <lineage>
        <taxon>Eukaryota</taxon>
        <taxon>Metazoa</taxon>
        <taxon>Chordata</taxon>
        <taxon>Craniata</taxon>
        <taxon>Vertebrata</taxon>
        <taxon>Euteleostomi</taxon>
        <taxon>Actinopterygii</taxon>
        <taxon>Neopterygii</taxon>
        <taxon>Teleostei</taxon>
        <taxon>Protacanthopterygii</taxon>
        <taxon>Esociformes</taxon>
        <taxon>Esocidae</taxon>
        <taxon>Esox</taxon>
    </lineage>
</organism>
<dbReference type="SUPFAM" id="SSF51197">
    <property type="entry name" value="Clavaminate synthase-like"/>
    <property type="match status" value="1"/>
</dbReference>
<reference evidence="16" key="4">
    <citation type="submission" date="2025-09" db="UniProtKB">
        <authorList>
            <consortium name="Ensembl"/>
        </authorList>
    </citation>
    <scope>IDENTIFICATION</scope>
</reference>
<proteinExistence type="inferred from homology"/>
<evidence type="ECO:0000256" key="1">
    <source>
        <dbReference type="ARBA" id="ARBA00001954"/>
    </source>
</evidence>
<evidence type="ECO:0000256" key="6">
    <source>
        <dbReference type="ARBA" id="ARBA00022964"/>
    </source>
</evidence>
<evidence type="ECO:0000256" key="2">
    <source>
        <dbReference type="ARBA" id="ARBA00004797"/>
    </source>
</evidence>
<dbReference type="GeneTree" id="ENSGT00940000158493"/>
<dbReference type="FunCoup" id="A0A6Q2Z161">
    <property type="interactions" value="251"/>
</dbReference>
<comment type="subunit">
    <text evidence="3">Homodimer.</text>
</comment>
<keyword evidence="6" id="KW-0223">Dioxygenase</keyword>
<keyword evidence="4" id="KW-0819">tRNA processing</keyword>
<reference evidence="16" key="2">
    <citation type="submission" date="2020-02" db="EMBL/GenBank/DDBJ databases">
        <title>Esox lucius (northern pike) genome, fEsoLuc1, primary haplotype.</title>
        <authorList>
            <person name="Myers G."/>
            <person name="Karagic N."/>
            <person name="Meyer A."/>
            <person name="Pippel M."/>
            <person name="Reichard M."/>
            <person name="Winkler S."/>
            <person name="Tracey A."/>
            <person name="Sims Y."/>
            <person name="Howe K."/>
            <person name="Rhie A."/>
            <person name="Formenti G."/>
            <person name="Durbin R."/>
            <person name="Fedrigo O."/>
            <person name="Jarvis E.D."/>
        </authorList>
    </citation>
    <scope>NUCLEOTIDE SEQUENCE [LARGE SCALE GENOMIC DNA]</scope>
</reference>
<dbReference type="InterPro" id="IPR041667">
    <property type="entry name" value="Cupin_8"/>
</dbReference>
<comment type="cofactor">
    <cofactor evidence="1">
        <name>Fe(2+)</name>
        <dbReference type="ChEBI" id="CHEBI:29033"/>
    </cofactor>
</comment>
<comment type="function">
    <text evidence="10">tRNA hydroxylase that acts as a component of the wybutosine biosynthesis pathway. Wybutosine is a hyper modified guanosine with a tricyclic base found at the 3'-position adjacent to the anticodon of eukaryotic phenylalanine tRNA. Catalyzes the hydroxylation of 7-(a-amino-a-carboxypropyl)wyosine (yW-72) into undermodified hydroxywybutosine (OHyW*). OHyW* being further transformed into hydroxywybutosine (OHyW) by LCMT2/TYW4. OHyW is a derivative of wybutosine found in higher eukaryotes.</text>
</comment>